<sequence length="174" mass="18614">MNQEKYGTIHILINNAGITCRRSPYELTVDQWDEVINVNLRGAFLCAREAARVMRRQGGGAIVNIASTRALMSEPGTEAYAAAKGGLIALTHALAISLGPDGIRVNAISPGWIETGDYGALRSVDHHQHPAGRVGRPEDIARACLFLTGPGSDFITGANLVIDGGMTRKMIYAE</sequence>
<dbReference type="EMBL" id="WHYR01000096">
    <property type="protein sequence ID" value="MQL53995.1"/>
    <property type="molecule type" value="Genomic_DNA"/>
</dbReference>
<evidence type="ECO:0000256" key="1">
    <source>
        <dbReference type="ARBA" id="ARBA00006484"/>
    </source>
</evidence>
<dbReference type="SUPFAM" id="SSF51735">
    <property type="entry name" value="NAD(P)-binding Rossmann-fold domains"/>
    <property type="match status" value="1"/>
</dbReference>
<gene>
    <name evidence="3" type="ORF">GFC01_17390</name>
</gene>
<keyword evidence="2" id="KW-0560">Oxidoreductase</keyword>
<dbReference type="PANTHER" id="PTHR42760">
    <property type="entry name" value="SHORT-CHAIN DEHYDROGENASES/REDUCTASES FAMILY MEMBER"/>
    <property type="match status" value="1"/>
</dbReference>
<comment type="similarity">
    <text evidence="1">Belongs to the short-chain dehydrogenases/reductases (SDR) family.</text>
</comment>
<dbReference type="PRINTS" id="PR00080">
    <property type="entry name" value="SDRFAMILY"/>
</dbReference>
<dbReference type="Pfam" id="PF13561">
    <property type="entry name" value="adh_short_C2"/>
    <property type="match status" value="1"/>
</dbReference>
<evidence type="ECO:0000313" key="3">
    <source>
        <dbReference type="EMBL" id="MQL53995.1"/>
    </source>
</evidence>
<accession>A0A6N7IV49</accession>
<dbReference type="PRINTS" id="PR00081">
    <property type="entry name" value="GDHRDH"/>
</dbReference>
<evidence type="ECO:0000313" key="4">
    <source>
        <dbReference type="Proteomes" id="UP000441717"/>
    </source>
</evidence>
<dbReference type="OrthoDB" id="9803333at2"/>
<dbReference type="GO" id="GO:0016616">
    <property type="term" value="F:oxidoreductase activity, acting on the CH-OH group of donors, NAD or NADP as acceptor"/>
    <property type="evidence" value="ECO:0007669"/>
    <property type="project" value="TreeGrafter"/>
</dbReference>
<reference evidence="3 4" key="1">
    <citation type="submission" date="2019-10" db="EMBL/GenBank/DDBJ databases">
        <title>Comparative genomics of sulfur disproportionating microorganisms.</title>
        <authorList>
            <person name="Ward L.M."/>
            <person name="Bertran E."/>
            <person name="Johnston D."/>
        </authorList>
    </citation>
    <scope>NUCLEOTIDE SEQUENCE [LARGE SCALE GENOMIC DNA]</scope>
    <source>
        <strain evidence="3 4">DSM 14055</strain>
    </source>
</reference>
<dbReference type="InterPro" id="IPR020904">
    <property type="entry name" value="Sc_DH/Rdtase_CS"/>
</dbReference>
<name>A0A6N7IV49_9FIRM</name>
<dbReference type="AlphaFoldDB" id="A0A6N7IV49"/>
<dbReference type="FunFam" id="3.40.50.720:FF:000084">
    <property type="entry name" value="Short-chain dehydrogenase reductase"/>
    <property type="match status" value="1"/>
</dbReference>
<comment type="caution">
    <text evidence="3">The sequence shown here is derived from an EMBL/GenBank/DDBJ whole genome shotgun (WGS) entry which is preliminary data.</text>
</comment>
<keyword evidence="4" id="KW-1185">Reference proteome</keyword>
<dbReference type="RefSeq" id="WP_152948441.1">
    <property type="nucleotide sequence ID" value="NZ_WHYR01000096.1"/>
</dbReference>
<dbReference type="GO" id="GO:0008206">
    <property type="term" value="P:bile acid metabolic process"/>
    <property type="evidence" value="ECO:0007669"/>
    <property type="project" value="UniProtKB-ARBA"/>
</dbReference>
<dbReference type="InterPro" id="IPR002347">
    <property type="entry name" value="SDR_fam"/>
</dbReference>
<dbReference type="Proteomes" id="UP000441717">
    <property type="component" value="Unassembled WGS sequence"/>
</dbReference>
<protein>
    <submittedName>
        <fullName evidence="3">SDR family oxidoreductase</fullName>
    </submittedName>
</protein>
<dbReference type="Gene3D" id="3.40.50.720">
    <property type="entry name" value="NAD(P)-binding Rossmann-like Domain"/>
    <property type="match status" value="1"/>
</dbReference>
<proteinExistence type="inferred from homology"/>
<organism evidence="3 4">
    <name type="scientific">Desulfofundulus thermobenzoicus</name>
    <dbReference type="NCBI Taxonomy" id="29376"/>
    <lineage>
        <taxon>Bacteria</taxon>
        <taxon>Bacillati</taxon>
        <taxon>Bacillota</taxon>
        <taxon>Clostridia</taxon>
        <taxon>Eubacteriales</taxon>
        <taxon>Peptococcaceae</taxon>
        <taxon>Desulfofundulus</taxon>
    </lineage>
</organism>
<dbReference type="InterPro" id="IPR036291">
    <property type="entry name" value="NAD(P)-bd_dom_sf"/>
</dbReference>
<dbReference type="PROSITE" id="PS00061">
    <property type="entry name" value="ADH_SHORT"/>
    <property type="match status" value="1"/>
</dbReference>
<evidence type="ECO:0000256" key="2">
    <source>
        <dbReference type="ARBA" id="ARBA00023002"/>
    </source>
</evidence>